<dbReference type="InterPro" id="IPR025662">
    <property type="entry name" value="Sigma_54_int_dom_ATP-bd_1"/>
</dbReference>
<name>A0A5K8ADD8_9BACT</name>
<dbReference type="SUPFAM" id="SSF55781">
    <property type="entry name" value="GAF domain-like"/>
    <property type="match status" value="1"/>
</dbReference>
<evidence type="ECO:0000256" key="1">
    <source>
        <dbReference type="ARBA" id="ARBA00022741"/>
    </source>
</evidence>
<dbReference type="Gene3D" id="1.10.10.60">
    <property type="entry name" value="Homeodomain-like"/>
    <property type="match status" value="1"/>
</dbReference>
<dbReference type="PROSITE" id="PS00675">
    <property type="entry name" value="SIGMA54_INTERACT_1"/>
    <property type="match status" value="1"/>
</dbReference>
<keyword evidence="6" id="KW-0804">Transcription</keyword>
<evidence type="ECO:0000256" key="2">
    <source>
        <dbReference type="ARBA" id="ARBA00022840"/>
    </source>
</evidence>
<gene>
    <name evidence="8" type="ORF">DSCOOX_37490</name>
</gene>
<evidence type="ECO:0000256" key="6">
    <source>
        <dbReference type="ARBA" id="ARBA00023163"/>
    </source>
</evidence>
<keyword evidence="2" id="KW-0067">ATP-binding</keyword>
<dbReference type="RefSeq" id="WP_162459005.1">
    <property type="nucleotide sequence ID" value="NZ_AP021879.1"/>
</dbReference>
<evidence type="ECO:0000256" key="5">
    <source>
        <dbReference type="ARBA" id="ARBA00023159"/>
    </source>
</evidence>
<protein>
    <submittedName>
        <fullName evidence="8">ATPase AAA</fullName>
    </submittedName>
</protein>
<dbReference type="InterPro" id="IPR025943">
    <property type="entry name" value="Sigma_54_int_dom_ATP-bd_2"/>
</dbReference>
<dbReference type="PROSITE" id="PS00688">
    <property type="entry name" value="SIGMA54_INTERACT_3"/>
    <property type="match status" value="1"/>
</dbReference>
<dbReference type="Gene3D" id="3.30.450.40">
    <property type="match status" value="1"/>
</dbReference>
<dbReference type="GO" id="GO:0006355">
    <property type="term" value="P:regulation of DNA-templated transcription"/>
    <property type="evidence" value="ECO:0007669"/>
    <property type="project" value="InterPro"/>
</dbReference>
<dbReference type="InterPro" id="IPR029016">
    <property type="entry name" value="GAF-like_dom_sf"/>
</dbReference>
<keyword evidence="3" id="KW-0805">Transcription regulation</keyword>
<dbReference type="GO" id="GO:0003677">
    <property type="term" value="F:DNA binding"/>
    <property type="evidence" value="ECO:0007669"/>
    <property type="project" value="UniProtKB-KW"/>
</dbReference>
<sequence>MAINDMEFFHQASKRIYGNLDAKTMLADIRKYLENFMPAESLDLNTYEPENRILRNIASASCYSETPLRYPARLSKEAARFVEKGSYGPVVSMINRSEMQPVAKQVELEAKQHPLCFLLLHLKIAGKSFGELVISARGRDLFRKEHARLLELLHDPFSIAIANILKHQEVLRLQKKLSDDYRYLASELRQISGAEVIGEEYGLKPIMEMVRQVAPLDSHVLLLGETGVGKEVIANAIHYSSLRHSGPLIKVNCGALPENLVDSELFGHEKGAYTGAGTTRRGRFERAHGGTIFLDEIGDLPLSAQTRLLRVIQDKTIERVGGGDPIKVDIRIISATHRNLQQLVLEKSFREDLWFRLNVFPITIPPLRHRKADIPALVKHFVQRKCREMRIRTHPTISSIQMKKLIKHDWPGNVRELENSVERALIRALAGTPNEGLIFDHISMPLSQSQPLCPSLEQDVPTLDEVMRNHIENVLLLCNNRIDGPNGAAGRLGVNPSTLRHRMRKLSITFGKRRKATENLACQST</sequence>
<feature type="domain" description="Sigma-54 factor interaction" evidence="7">
    <location>
        <begin position="196"/>
        <end position="426"/>
    </location>
</feature>
<dbReference type="GO" id="GO:0005524">
    <property type="term" value="F:ATP binding"/>
    <property type="evidence" value="ECO:0007669"/>
    <property type="project" value="UniProtKB-KW"/>
</dbReference>
<dbReference type="FunFam" id="3.40.50.300:FF:000006">
    <property type="entry name" value="DNA-binding transcriptional regulator NtrC"/>
    <property type="match status" value="1"/>
</dbReference>
<evidence type="ECO:0000313" key="9">
    <source>
        <dbReference type="Proteomes" id="UP000422108"/>
    </source>
</evidence>
<accession>A0A5K8ADD8</accession>
<keyword evidence="5" id="KW-0010">Activator</keyword>
<dbReference type="CDD" id="cd00009">
    <property type="entry name" value="AAA"/>
    <property type="match status" value="1"/>
</dbReference>
<evidence type="ECO:0000259" key="7">
    <source>
        <dbReference type="PROSITE" id="PS50045"/>
    </source>
</evidence>
<proteinExistence type="predicted"/>
<dbReference type="Gene3D" id="3.40.50.300">
    <property type="entry name" value="P-loop containing nucleotide triphosphate hydrolases"/>
    <property type="match status" value="1"/>
</dbReference>
<dbReference type="Gene3D" id="1.10.8.60">
    <property type="match status" value="1"/>
</dbReference>
<dbReference type="SMART" id="SM00382">
    <property type="entry name" value="AAA"/>
    <property type="match status" value="1"/>
</dbReference>
<dbReference type="InterPro" id="IPR025944">
    <property type="entry name" value="Sigma_54_int_dom_CS"/>
</dbReference>
<keyword evidence="4" id="KW-0238">DNA-binding</keyword>
<dbReference type="PANTHER" id="PTHR32071">
    <property type="entry name" value="TRANSCRIPTIONAL REGULATORY PROTEIN"/>
    <property type="match status" value="1"/>
</dbReference>
<dbReference type="Pfam" id="PF00158">
    <property type="entry name" value="Sigma54_activat"/>
    <property type="match status" value="1"/>
</dbReference>
<dbReference type="AlphaFoldDB" id="A0A5K8ADD8"/>
<dbReference type="PROSITE" id="PS00676">
    <property type="entry name" value="SIGMA54_INTERACT_2"/>
    <property type="match status" value="1"/>
</dbReference>
<evidence type="ECO:0000313" key="8">
    <source>
        <dbReference type="EMBL" id="BBO90569.1"/>
    </source>
</evidence>
<dbReference type="PANTHER" id="PTHR32071:SF117">
    <property type="entry name" value="PTS-DEPENDENT DIHYDROXYACETONE KINASE OPERON REGULATORY PROTEIN-RELATED"/>
    <property type="match status" value="1"/>
</dbReference>
<dbReference type="PROSITE" id="PS50045">
    <property type="entry name" value="SIGMA54_INTERACT_4"/>
    <property type="match status" value="1"/>
</dbReference>
<keyword evidence="1" id="KW-0547">Nucleotide-binding</keyword>
<dbReference type="SUPFAM" id="SSF52540">
    <property type="entry name" value="P-loop containing nucleoside triphosphate hydrolases"/>
    <property type="match status" value="1"/>
</dbReference>
<keyword evidence="9" id="KW-1185">Reference proteome</keyword>
<dbReference type="InterPro" id="IPR003593">
    <property type="entry name" value="AAA+_ATPase"/>
</dbReference>
<dbReference type="EMBL" id="AP021879">
    <property type="protein sequence ID" value="BBO90569.1"/>
    <property type="molecule type" value="Genomic_DNA"/>
</dbReference>
<evidence type="ECO:0000256" key="4">
    <source>
        <dbReference type="ARBA" id="ARBA00023125"/>
    </source>
</evidence>
<dbReference type="InterPro" id="IPR058031">
    <property type="entry name" value="AAA_lid_NorR"/>
</dbReference>
<dbReference type="Proteomes" id="UP000422108">
    <property type="component" value="Chromosome"/>
</dbReference>
<dbReference type="Pfam" id="PF25601">
    <property type="entry name" value="AAA_lid_14"/>
    <property type="match status" value="1"/>
</dbReference>
<dbReference type="InterPro" id="IPR027417">
    <property type="entry name" value="P-loop_NTPase"/>
</dbReference>
<evidence type="ECO:0000256" key="3">
    <source>
        <dbReference type="ARBA" id="ARBA00023015"/>
    </source>
</evidence>
<dbReference type="InterPro" id="IPR002078">
    <property type="entry name" value="Sigma_54_int"/>
</dbReference>
<reference evidence="8 9" key="1">
    <citation type="submission" date="2019-11" db="EMBL/GenBank/DDBJ databases">
        <title>Comparative genomics of hydrocarbon-degrading Desulfosarcina strains.</title>
        <authorList>
            <person name="Watanabe M."/>
            <person name="Kojima H."/>
            <person name="Fukui M."/>
        </authorList>
    </citation>
    <scope>NUCLEOTIDE SEQUENCE [LARGE SCALE GENOMIC DNA]</scope>
    <source>
        <strain evidence="9">oXyS1</strain>
    </source>
</reference>
<organism evidence="8 9">
    <name type="scientific">Desulfosarcina ovata subsp. ovata</name>
    <dbReference type="NCBI Taxonomy" id="2752305"/>
    <lineage>
        <taxon>Bacteria</taxon>
        <taxon>Pseudomonadati</taxon>
        <taxon>Thermodesulfobacteriota</taxon>
        <taxon>Desulfobacteria</taxon>
        <taxon>Desulfobacterales</taxon>
        <taxon>Desulfosarcinaceae</taxon>
        <taxon>Desulfosarcina</taxon>
    </lineage>
</organism>